<dbReference type="Pfam" id="PF00595">
    <property type="entry name" value="PDZ"/>
    <property type="match status" value="2"/>
</dbReference>
<dbReference type="Gene3D" id="2.30.42.10">
    <property type="match status" value="3"/>
</dbReference>
<keyword evidence="7" id="KW-1185">Reference proteome</keyword>
<keyword evidence="4" id="KW-0812">Transmembrane</keyword>
<dbReference type="PROSITE" id="PS50106">
    <property type="entry name" value="PDZ"/>
    <property type="match status" value="3"/>
</dbReference>
<name>A0A3Q3FDB3_9LABR</name>
<evidence type="ECO:0000313" key="7">
    <source>
        <dbReference type="Proteomes" id="UP000261660"/>
    </source>
</evidence>
<feature type="domain" description="PDZ" evidence="5">
    <location>
        <begin position="275"/>
        <end position="355"/>
    </location>
</feature>
<evidence type="ECO:0000256" key="4">
    <source>
        <dbReference type="SAM" id="Phobius"/>
    </source>
</evidence>
<dbReference type="Proteomes" id="UP000261660">
    <property type="component" value="Unplaced"/>
</dbReference>
<feature type="domain" description="PDZ" evidence="5">
    <location>
        <begin position="166"/>
        <end position="247"/>
    </location>
</feature>
<dbReference type="Pfam" id="PF17820">
    <property type="entry name" value="PDZ_6"/>
    <property type="match status" value="1"/>
</dbReference>
<comment type="subcellular location">
    <subcellularLocation>
        <location evidence="1">Cell membrane</location>
    </subcellularLocation>
</comment>
<proteinExistence type="predicted"/>
<sequence length="455" mass="50878">MYLFLSFWVDSKTSFLSSDGLLFIVTTLSFCQDAMEVTRFTFNPKEGIDNPALVISDDPEPDWTLVPRLCQLKRVDEQSFGFYLRTDLSGGALEVRNVQPWSPAEHGGLRDGDRVLEVNEEHVENRDFSRVRIFSSSLLYLQLNEIVDMQTLVKASKGDGWSRPRLCHINRHPELGLGMSVVSVEGQKGRFSVSTVSHGPAEKAGVRTTDRLIWINGLKTSMLTHSSLSRTVNKGGDSVTVLVIDSVSESCYIRKKVPVLPVLSERCSLPHTAKTMSLQKGPDGYGFLLRQERLAGIHVLREVDAGSPAEGEGMEDGDLLLAVNGEPVESVEHEEIVKKIRWSGDKVVLTSVSIPGRQFYRQVRTGDVTGLTQILDQDLICSVMCPPAARRNLETWVLYNLGLILVVLLYLSVKQLKQQKHDEKNAHIFRNSKNLIYTTKRPDWITTNGLSVLKS</sequence>
<protein>
    <submittedName>
        <fullName evidence="6">PDZ domain containing 3a</fullName>
    </submittedName>
</protein>
<dbReference type="STRING" id="56723.ENSLBEP00000017509"/>
<dbReference type="SUPFAM" id="SSF50156">
    <property type="entry name" value="PDZ domain-like"/>
    <property type="match status" value="3"/>
</dbReference>
<dbReference type="InterPro" id="IPR001478">
    <property type="entry name" value="PDZ"/>
</dbReference>
<dbReference type="InterPro" id="IPR036034">
    <property type="entry name" value="PDZ_sf"/>
</dbReference>
<keyword evidence="4" id="KW-0472">Membrane</keyword>
<dbReference type="InterPro" id="IPR041489">
    <property type="entry name" value="PDZ_6"/>
</dbReference>
<feature type="domain" description="PDZ" evidence="5">
    <location>
        <begin position="69"/>
        <end position="125"/>
    </location>
</feature>
<dbReference type="CDD" id="cd06768">
    <property type="entry name" value="PDZ_NHERF-like"/>
    <property type="match status" value="1"/>
</dbReference>
<dbReference type="GeneTree" id="ENSGT00950000182849"/>
<dbReference type="GO" id="GO:0043495">
    <property type="term" value="F:protein-membrane adaptor activity"/>
    <property type="evidence" value="ECO:0007669"/>
    <property type="project" value="TreeGrafter"/>
</dbReference>
<keyword evidence="3" id="KW-0677">Repeat</keyword>
<dbReference type="AlphaFoldDB" id="A0A3Q3FDB3"/>
<dbReference type="PANTHER" id="PTHR14191">
    <property type="entry name" value="PDZ DOMAIN CONTAINING PROTEIN"/>
    <property type="match status" value="1"/>
</dbReference>
<dbReference type="GO" id="GO:0005102">
    <property type="term" value="F:signaling receptor binding"/>
    <property type="evidence" value="ECO:0007669"/>
    <property type="project" value="TreeGrafter"/>
</dbReference>
<dbReference type="PANTHER" id="PTHR14191:SF20">
    <property type="entry name" value="NA(+)_H(+) EXCHANGE REGULATORY COFACTOR NHE-RF4"/>
    <property type="match status" value="1"/>
</dbReference>
<reference evidence="6" key="1">
    <citation type="submission" date="2025-08" db="UniProtKB">
        <authorList>
            <consortium name="Ensembl"/>
        </authorList>
    </citation>
    <scope>IDENTIFICATION</scope>
</reference>
<keyword evidence="2" id="KW-1003">Cell membrane</keyword>
<dbReference type="Ensembl" id="ENSLBET00000018493.1">
    <property type="protein sequence ID" value="ENSLBEP00000017509.1"/>
    <property type="gene ID" value="ENSLBEG00000013487.1"/>
</dbReference>
<accession>A0A3Q3FDB3</accession>
<feature type="transmembrane region" description="Helical" evidence="4">
    <location>
        <begin position="396"/>
        <end position="413"/>
    </location>
</feature>
<evidence type="ECO:0000313" key="6">
    <source>
        <dbReference type="Ensembl" id="ENSLBEP00000017509.1"/>
    </source>
</evidence>
<evidence type="ECO:0000259" key="5">
    <source>
        <dbReference type="PROSITE" id="PS50106"/>
    </source>
</evidence>
<evidence type="ECO:0000256" key="1">
    <source>
        <dbReference type="ARBA" id="ARBA00004236"/>
    </source>
</evidence>
<keyword evidence="4" id="KW-1133">Transmembrane helix</keyword>
<evidence type="ECO:0000256" key="2">
    <source>
        <dbReference type="ARBA" id="ARBA00022475"/>
    </source>
</evidence>
<evidence type="ECO:0000256" key="3">
    <source>
        <dbReference type="ARBA" id="ARBA00022737"/>
    </source>
</evidence>
<organism evidence="6 7">
    <name type="scientific">Labrus bergylta</name>
    <name type="common">ballan wrasse</name>
    <dbReference type="NCBI Taxonomy" id="56723"/>
    <lineage>
        <taxon>Eukaryota</taxon>
        <taxon>Metazoa</taxon>
        <taxon>Chordata</taxon>
        <taxon>Craniata</taxon>
        <taxon>Vertebrata</taxon>
        <taxon>Euteleostomi</taxon>
        <taxon>Actinopterygii</taxon>
        <taxon>Neopterygii</taxon>
        <taxon>Teleostei</taxon>
        <taxon>Neoteleostei</taxon>
        <taxon>Acanthomorphata</taxon>
        <taxon>Eupercaria</taxon>
        <taxon>Labriformes</taxon>
        <taxon>Labridae</taxon>
        <taxon>Labrus</taxon>
    </lineage>
</organism>
<dbReference type="SMART" id="SM00228">
    <property type="entry name" value="PDZ"/>
    <property type="match status" value="3"/>
</dbReference>
<dbReference type="GO" id="GO:0072659">
    <property type="term" value="P:protein localization to plasma membrane"/>
    <property type="evidence" value="ECO:0007669"/>
    <property type="project" value="TreeGrafter"/>
</dbReference>
<dbReference type="InterPro" id="IPR051067">
    <property type="entry name" value="NHER"/>
</dbReference>
<dbReference type="InParanoid" id="A0A3Q3FDB3"/>
<reference evidence="6" key="2">
    <citation type="submission" date="2025-09" db="UniProtKB">
        <authorList>
            <consortium name="Ensembl"/>
        </authorList>
    </citation>
    <scope>IDENTIFICATION</scope>
</reference>
<dbReference type="GO" id="GO:0016324">
    <property type="term" value="C:apical plasma membrane"/>
    <property type="evidence" value="ECO:0007669"/>
    <property type="project" value="TreeGrafter"/>
</dbReference>